<organism evidence="2 3">
    <name type="scientific">Zopfia rhizophila CBS 207.26</name>
    <dbReference type="NCBI Taxonomy" id="1314779"/>
    <lineage>
        <taxon>Eukaryota</taxon>
        <taxon>Fungi</taxon>
        <taxon>Dikarya</taxon>
        <taxon>Ascomycota</taxon>
        <taxon>Pezizomycotina</taxon>
        <taxon>Dothideomycetes</taxon>
        <taxon>Dothideomycetes incertae sedis</taxon>
        <taxon>Zopfiaceae</taxon>
        <taxon>Zopfia</taxon>
    </lineage>
</organism>
<name>A0A6A6DVT9_9PEZI</name>
<dbReference type="Proteomes" id="UP000800200">
    <property type="component" value="Unassembled WGS sequence"/>
</dbReference>
<keyword evidence="1" id="KW-1133">Transmembrane helix</keyword>
<feature type="transmembrane region" description="Helical" evidence="1">
    <location>
        <begin position="63"/>
        <end position="80"/>
    </location>
</feature>
<evidence type="ECO:0008006" key="4">
    <source>
        <dbReference type="Google" id="ProtNLM"/>
    </source>
</evidence>
<dbReference type="AlphaFoldDB" id="A0A6A6DVT9"/>
<evidence type="ECO:0000256" key="1">
    <source>
        <dbReference type="SAM" id="Phobius"/>
    </source>
</evidence>
<proteinExistence type="predicted"/>
<dbReference type="Gene3D" id="3.10.10.10">
    <property type="entry name" value="HIV Type 1 Reverse Transcriptase, subunit A, domain 1"/>
    <property type="match status" value="1"/>
</dbReference>
<dbReference type="EMBL" id="ML994651">
    <property type="protein sequence ID" value="KAF2181796.1"/>
    <property type="molecule type" value="Genomic_DNA"/>
</dbReference>
<dbReference type="InterPro" id="IPR043502">
    <property type="entry name" value="DNA/RNA_pol_sf"/>
</dbReference>
<protein>
    <recommendedName>
        <fullName evidence="4">DNA/RNA polymerase</fullName>
    </recommendedName>
</protein>
<evidence type="ECO:0000313" key="3">
    <source>
        <dbReference type="Proteomes" id="UP000800200"/>
    </source>
</evidence>
<keyword evidence="3" id="KW-1185">Reference proteome</keyword>
<keyword evidence="1" id="KW-0812">Transmembrane</keyword>
<dbReference type="InterPro" id="IPR053134">
    <property type="entry name" value="RNA-dir_DNA_polymerase"/>
</dbReference>
<dbReference type="OrthoDB" id="5599418at2759"/>
<evidence type="ECO:0000313" key="2">
    <source>
        <dbReference type="EMBL" id="KAF2181796.1"/>
    </source>
</evidence>
<dbReference type="PANTHER" id="PTHR24559:SF444">
    <property type="entry name" value="REVERSE TRANSCRIPTASE DOMAIN-CONTAINING PROTEIN"/>
    <property type="match status" value="1"/>
</dbReference>
<keyword evidence="1" id="KW-0472">Membrane</keyword>
<feature type="non-terminal residue" evidence="2">
    <location>
        <position position="1"/>
    </location>
</feature>
<reference evidence="2" key="1">
    <citation type="journal article" date="2020" name="Stud. Mycol.">
        <title>101 Dothideomycetes genomes: a test case for predicting lifestyles and emergence of pathogens.</title>
        <authorList>
            <person name="Haridas S."/>
            <person name="Albert R."/>
            <person name="Binder M."/>
            <person name="Bloem J."/>
            <person name="Labutti K."/>
            <person name="Salamov A."/>
            <person name="Andreopoulos B."/>
            <person name="Baker S."/>
            <person name="Barry K."/>
            <person name="Bills G."/>
            <person name="Bluhm B."/>
            <person name="Cannon C."/>
            <person name="Castanera R."/>
            <person name="Culley D."/>
            <person name="Daum C."/>
            <person name="Ezra D."/>
            <person name="Gonzalez J."/>
            <person name="Henrissat B."/>
            <person name="Kuo A."/>
            <person name="Liang C."/>
            <person name="Lipzen A."/>
            <person name="Lutzoni F."/>
            <person name="Magnuson J."/>
            <person name="Mondo S."/>
            <person name="Nolan M."/>
            <person name="Ohm R."/>
            <person name="Pangilinan J."/>
            <person name="Park H.-J."/>
            <person name="Ramirez L."/>
            <person name="Alfaro M."/>
            <person name="Sun H."/>
            <person name="Tritt A."/>
            <person name="Yoshinaga Y."/>
            <person name="Zwiers L.-H."/>
            <person name="Turgeon B."/>
            <person name="Goodwin S."/>
            <person name="Spatafora J."/>
            <person name="Crous P."/>
            <person name="Grigoriev I."/>
        </authorList>
    </citation>
    <scope>NUCLEOTIDE SEQUENCE</scope>
    <source>
        <strain evidence="2">CBS 207.26</strain>
    </source>
</reference>
<accession>A0A6A6DVT9</accession>
<gene>
    <name evidence="2" type="ORF">K469DRAFT_588364</name>
</gene>
<dbReference type="SUPFAM" id="SSF56672">
    <property type="entry name" value="DNA/RNA polymerases"/>
    <property type="match status" value="1"/>
</dbReference>
<dbReference type="PANTHER" id="PTHR24559">
    <property type="entry name" value="TRANSPOSON TY3-I GAG-POL POLYPROTEIN"/>
    <property type="match status" value="1"/>
</dbReference>
<sequence>KALVPKLKLDSRILLPKAYQKYLKLFLEKKVNKLPPLQELLYNILKEKLLVLRKELTLLLEKGFIYISNSLAIALVLFIYKLSKDLRFYVNYYALNKISKKNKYSLPLIHKTLS</sequence>